<dbReference type="InterPro" id="IPR036061">
    <property type="entry name" value="CheW-like_dom_sf"/>
</dbReference>
<dbReference type="InterPro" id="IPR002545">
    <property type="entry name" value="CheW-lke_dom"/>
</dbReference>
<sequence length="172" mass="19038">MANKEALRELQSRLAERLKAAQSQERGRSWLAVECAGHGFLFPLQEAGEIFPFAPAVPVPYTSRWFLGVANLRGKLHGVVDLAGFLGIRGNEAARDQSWFVAFNNDLNINSALMVDRLSGLRSLEQLKREADDGQAKPAFVGAPYRDENNRLWRELNLAALASESAFLRIAG</sequence>
<dbReference type="SUPFAM" id="SSF50341">
    <property type="entry name" value="CheW-like"/>
    <property type="match status" value="1"/>
</dbReference>
<feature type="domain" description="CheW-like" evidence="1">
    <location>
        <begin position="27"/>
        <end position="167"/>
    </location>
</feature>
<accession>A0ABZ0CRF3</accession>
<dbReference type="RefSeq" id="WP_316700100.1">
    <property type="nucleotide sequence ID" value="NZ_CP136336.1"/>
</dbReference>
<proteinExistence type="predicted"/>
<dbReference type="PROSITE" id="PS50851">
    <property type="entry name" value="CHEW"/>
    <property type="match status" value="1"/>
</dbReference>
<organism evidence="2 3">
    <name type="scientific">Piscinibacter gummiphilus</name>
    <dbReference type="NCBI Taxonomy" id="946333"/>
    <lineage>
        <taxon>Bacteria</taxon>
        <taxon>Pseudomonadati</taxon>
        <taxon>Pseudomonadota</taxon>
        <taxon>Betaproteobacteria</taxon>
        <taxon>Burkholderiales</taxon>
        <taxon>Sphaerotilaceae</taxon>
        <taxon>Piscinibacter</taxon>
    </lineage>
</organism>
<dbReference type="SMART" id="SM00260">
    <property type="entry name" value="CheW"/>
    <property type="match status" value="1"/>
</dbReference>
<evidence type="ECO:0000259" key="1">
    <source>
        <dbReference type="PROSITE" id="PS50851"/>
    </source>
</evidence>
<dbReference type="EMBL" id="CP136336">
    <property type="protein sequence ID" value="WOB07433.1"/>
    <property type="molecule type" value="Genomic_DNA"/>
</dbReference>
<reference evidence="2 3" key="1">
    <citation type="submission" date="2023-10" db="EMBL/GenBank/DDBJ databases">
        <title>Bacteria for the degradation of biodegradable plastic PBAT(Polybutylene adipate terephthalate).</title>
        <authorList>
            <person name="Weon H.-Y."/>
            <person name="Yeon J."/>
        </authorList>
    </citation>
    <scope>NUCLEOTIDE SEQUENCE [LARGE SCALE GENOMIC DNA]</scope>
    <source>
        <strain evidence="2 3">SBD 7-3</strain>
    </source>
</reference>
<name>A0ABZ0CRF3_9BURK</name>
<dbReference type="Proteomes" id="UP001303946">
    <property type="component" value="Chromosome"/>
</dbReference>
<evidence type="ECO:0000313" key="3">
    <source>
        <dbReference type="Proteomes" id="UP001303946"/>
    </source>
</evidence>
<evidence type="ECO:0000313" key="2">
    <source>
        <dbReference type="EMBL" id="WOB07433.1"/>
    </source>
</evidence>
<dbReference type="Gene3D" id="2.40.50.180">
    <property type="entry name" value="CheA-289, Domain 4"/>
    <property type="match status" value="1"/>
</dbReference>
<keyword evidence="3" id="KW-1185">Reference proteome</keyword>
<dbReference type="Pfam" id="PF01584">
    <property type="entry name" value="CheW"/>
    <property type="match status" value="1"/>
</dbReference>
<protein>
    <submittedName>
        <fullName evidence="2">Chemotaxis protein CheW</fullName>
    </submittedName>
</protein>
<gene>
    <name evidence="2" type="ORF">RXV79_21270</name>
</gene>